<keyword evidence="2" id="KW-1185">Reference proteome</keyword>
<sequence length="171" mass="18918">MLTNSDNIKNAASGKRLDAHVNEAALQYLTERHCATQWRDFLGVLGEELVAQMSPAGAREFMARIGARFAQRFDLGPCESLAELERAIAQVWLEVDWGWTGIEDNGDALVIRHHCAPLRTAFGESSDAWSSAFLQGAYQHWFRTLGSSDALQVSQQSAVDATGSVEFRFGR</sequence>
<evidence type="ECO:0000313" key="1">
    <source>
        <dbReference type="EMBL" id="CAG9163909.1"/>
    </source>
</evidence>
<accession>A0ABN7XW16</accession>
<dbReference type="Proteomes" id="UP000706525">
    <property type="component" value="Unassembled WGS sequence"/>
</dbReference>
<evidence type="ECO:0008006" key="3">
    <source>
        <dbReference type="Google" id="ProtNLM"/>
    </source>
</evidence>
<proteinExistence type="predicted"/>
<gene>
    <name evidence="1" type="ORF">LMG32289_00256</name>
</gene>
<comment type="caution">
    <text evidence="1">The sequence shown here is derived from an EMBL/GenBank/DDBJ whole genome shotgun (WGS) entry which is preliminary data.</text>
</comment>
<evidence type="ECO:0000313" key="2">
    <source>
        <dbReference type="Proteomes" id="UP000706525"/>
    </source>
</evidence>
<name>A0ABN7XW16_9BURK</name>
<dbReference type="EMBL" id="CAJZAG010000001">
    <property type="protein sequence ID" value="CAG9163909.1"/>
    <property type="molecule type" value="Genomic_DNA"/>
</dbReference>
<reference evidence="1 2" key="1">
    <citation type="submission" date="2021-08" db="EMBL/GenBank/DDBJ databases">
        <authorList>
            <person name="Peeters C."/>
        </authorList>
    </citation>
    <scope>NUCLEOTIDE SEQUENCE [LARGE SCALE GENOMIC DNA]</scope>
    <source>
        <strain evidence="1 2">LMG 32289</strain>
    </source>
</reference>
<organism evidence="1 2">
    <name type="scientific">Cupriavidus pampae</name>
    <dbReference type="NCBI Taxonomy" id="659251"/>
    <lineage>
        <taxon>Bacteria</taxon>
        <taxon>Pseudomonadati</taxon>
        <taxon>Pseudomonadota</taxon>
        <taxon>Betaproteobacteria</taxon>
        <taxon>Burkholderiales</taxon>
        <taxon>Burkholderiaceae</taxon>
        <taxon>Cupriavidus</taxon>
    </lineage>
</organism>
<dbReference type="Pfam" id="PF03500">
    <property type="entry name" value="Cellsynth_D"/>
    <property type="match status" value="1"/>
</dbReference>
<protein>
    <recommendedName>
        <fullName evidence="3">Cellulose synthase</fullName>
    </recommendedName>
</protein>
<dbReference type="Gene3D" id="3.30.70.2590">
    <property type="match status" value="1"/>
</dbReference>
<dbReference type="InterPro" id="IPR022798">
    <property type="entry name" value="BcsD_bac"/>
</dbReference>
<dbReference type="InterPro" id="IPR038470">
    <property type="entry name" value="Cellsynth_D_sf"/>
</dbReference>